<dbReference type="SUPFAM" id="SSF55874">
    <property type="entry name" value="ATPase domain of HSP90 chaperone/DNA topoisomerase II/histidine kinase"/>
    <property type="match status" value="1"/>
</dbReference>
<dbReference type="InterPro" id="IPR035965">
    <property type="entry name" value="PAS-like_dom_sf"/>
</dbReference>
<dbReference type="InterPro" id="IPR003594">
    <property type="entry name" value="HATPase_dom"/>
</dbReference>
<organism evidence="6 7">
    <name type="scientific">Blumeria hordei</name>
    <name type="common">Barley powdery mildew</name>
    <name type="synonym">Blumeria graminis f. sp. hordei</name>
    <dbReference type="NCBI Taxonomy" id="2867405"/>
    <lineage>
        <taxon>Eukaryota</taxon>
        <taxon>Fungi</taxon>
        <taxon>Dikarya</taxon>
        <taxon>Ascomycota</taxon>
        <taxon>Pezizomycotina</taxon>
        <taxon>Leotiomycetes</taxon>
        <taxon>Erysiphales</taxon>
        <taxon>Erysiphaceae</taxon>
        <taxon>Blumeria</taxon>
    </lineage>
</organism>
<evidence type="ECO:0000313" key="6">
    <source>
        <dbReference type="EMBL" id="SZF05173.1"/>
    </source>
</evidence>
<dbReference type="GO" id="GO:0000155">
    <property type="term" value="F:phosphorelay sensor kinase activity"/>
    <property type="evidence" value="ECO:0007669"/>
    <property type="project" value="InterPro"/>
</dbReference>
<accession>A0A383UXU5</accession>
<dbReference type="SMART" id="SM00388">
    <property type="entry name" value="HisKA"/>
    <property type="match status" value="1"/>
</dbReference>
<dbReference type="SUPFAM" id="SSF47384">
    <property type="entry name" value="Homodimeric domain of signal transducing histidine kinase"/>
    <property type="match status" value="1"/>
</dbReference>
<evidence type="ECO:0000259" key="5">
    <source>
        <dbReference type="PROSITE" id="PS50112"/>
    </source>
</evidence>
<dbReference type="Pfam" id="PF00072">
    <property type="entry name" value="Response_reg"/>
    <property type="match status" value="1"/>
</dbReference>
<protein>
    <submittedName>
        <fullName evidence="6">Uncharacterized protein</fullName>
    </submittedName>
</protein>
<proteinExistence type="predicted"/>
<dbReference type="InterPro" id="IPR036890">
    <property type="entry name" value="HATPase_C_sf"/>
</dbReference>
<evidence type="ECO:0000256" key="1">
    <source>
        <dbReference type="ARBA" id="ARBA00022553"/>
    </source>
</evidence>
<feature type="domain" description="PAS" evidence="5">
    <location>
        <begin position="425"/>
        <end position="497"/>
    </location>
</feature>
<dbReference type="EMBL" id="UNSH01000074">
    <property type="protein sequence ID" value="SZF05173.1"/>
    <property type="molecule type" value="Genomic_DNA"/>
</dbReference>
<evidence type="ECO:0000256" key="2">
    <source>
        <dbReference type="PROSITE-ProRule" id="PRU00169"/>
    </source>
</evidence>
<sequence>MNTSAANKSLLYPEVFSAVLTFSIWLWSLAGPLLGIQMGEQNPEVNSKIDMDINNPGDSVTPTEKALTRLTISPRPCLYPAPTLTCDQWAENLPPTKHVRFFIDTNWSDTPLGPLSNWSISLRIHIFTLFADSKASVLYWGPDKVKIYNEHFLGLACKKQTSLEGMVTLIGFPGLWEKVEAGFAEAEATGMATRIKEMEMYVQRRGFEEETYFSVNIIPMRGNSGKVEGFYVQAREITNITISERRRTMLNHMEVTPSGGENELSVIPVFKENPRDIPMAMLYTVDKEHSFGKVCLKLRGILGMPLDHPMAIQTLDLNSNNGVAPLLREAKNKILTMDVDNRFDGVKWHGFGEPSKVITIIPILAPSGFFGFTIVGANPRRPIDERYEQFMRDISSKLSAIGASVMTSEENRKREEKLQKELAESTNRIRFMAEHASIGMQYLSTDGTTIWANDEYYRLTGHPREEEAHYPLSFLDTYVPEDRIIAHNDWTRLLQGEHNISSELHLKHEYIPPSGNPEPSCVLMQSFRVTENDQLSSVIVFTTDISTFKWAQASEARKAAEASEAKRKQEEFIDLLSHELRNPLSAIFQLADTVINSFPEGHHVSTTDYVEALRSNIENANTIIMCAKHQKRIVDDVLTLSKLKYTMLSISPRPAQLPNLTRQTVTMFQQELISHKITIETVADASLSEHEIDWVMCDKLRIQQILINLLTNAIKFTKMESKREIEVRFGACLSDPRSHFPNMYWAPQQQSEAADLTTDSEWGYGKSLYLTLMVRDSGVGMSISEIQKLFTRFEQANERTSIRYGGSGLGLFVSQKLAEKQGGEIGVLSSPGTGSTFGFYVKSRKSDKNLVEHTDAGKKLEFSQPTPPCSPMAPCIIPQAKRENLTKGPVDLTKIHVLLVEDNIVNQHVVNKQLSKAGHKVYLANHGGEALEIIRQMDVWHETPEGKHLDIILMDWEMPIMDGLTCSREIRRLQMEGKINRHIEILATTANARPEQIATALDSGIDSVMVKPFLVKNLIQRMRERLTISPKSTLSIKSLPSS</sequence>
<dbReference type="InterPro" id="IPR036097">
    <property type="entry name" value="HisK_dim/P_sf"/>
</dbReference>
<dbReference type="VEuPathDB" id="FungiDB:BLGHR1_15973"/>
<dbReference type="PROSITE" id="PS50109">
    <property type="entry name" value="HIS_KIN"/>
    <property type="match status" value="1"/>
</dbReference>
<dbReference type="PANTHER" id="PTHR43719:SF31">
    <property type="entry name" value="HISTIDINE KINASE"/>
    <property type="match status" value="1"/>
</dbReference>
<dbReference type="InterPro" id="IPR050956">
    <property type="entry name" value="2C_system_His_kinase"/>
</dbReference>
<dbReference type="AlphaFoldDB" id="A0A383UXU5"/>
<reference evidence="6 7" key="1">
    <citation type="submission" date="2017-11" db="EMBL/GenBank/DDBJ databases">
        <authorList>
            <person name="Kracher B."/>
        </authorList>
    </citation>
    <scope>NUCLEOTIDE SEQUENCE [LARGE SCALE GENOMIC DNA]</scope>
    <source>
        <strain evidence="6 7">RACE1</strain>
    </source>
</reference>
<dbReference type="Gene3D" id="3.30.565.10">
    <property type="entry name" value="Histidine kinase-like ATPase, C-terminal domain"/>
    <property type="match status" value="1"/>
</dbReference>
<feature type="modified residue" description="4-aspartylphosphate" evidence="2">
    <location>
        <position position="955"/>
    </location>
</feature>
<dbReference type="PROSITE" id="PS50112">
    <property type="entry name" value="PAS"/>
    <property type="match status" value="1"/>
</dbReference>
<dbReference type="SUPFAM" id="SSF55785">
    <property type="entry name" value="PYP-like sensor domain (PAS domain)"/>
    <property type="match status" value="1"/>
</dbReference>
<dbReference type="Pfam" id="PF02518">
    <property type="entry name" value="HATPase_c"/>
    <property type="match status" value="1"/>
</dbReference>
<dbReference type="InterPro" id="IPR001789">
    <property type="entry name" value="Sig_transdc_resp-reg_receiver"/>
</dbReference>
<dbReference type="CDD" id="cd00082">
    <property type="entry name" value="HisKA"/>
    <property type="match status" value="1"/>
</dbReference>
<dbReference type="InterPro" id="IPR003661">
    <property type="entry name" value="HisK_dim/P_dom"/>
</dbReference>
<dbReference type="InterPro" id="IPR004358">
    <property type="entry name" value="Sig_transdc_His_kin-like_C"/>
</dbReference>
<feature type="domain" description="Response regulatory" evidence="4">
    <location>
        <begin position="896"/>
        <end position="1026"/>
    </location>
</feature>
<name>A0A383UXU5_BLUHO</name>
<feature type="domain" description="Histidine kinase" evidence="3">
    <location>
        <begin position="575"/>
        <end position="845"/>
    </location>
</feature>
<dbReference type="InterPro" id="IPR005467">
    <property type="entry name" value="His_kinase_dom"/>
</dbReference>
<dbReference type="Pfam" id="PF00512">
    <property type="entry name" value="HisKA"/>
    <property type="match status" value="1"/>
</dbReference>
<evidence type="ECO:0000259" key="4">
    <source>
        <dbReference type="PROSITE" id="PS50110"/>
    </source>
</evidence>
<dbReference type="CDD" id="cd17546">
    <property type="entry name" value="REC_hyHK_CKI1_RcsC-like"/>
    <property type="match status" value="1"/>
</dbReference>
<dbReference type="Gene3D" id="3.30.450.20">
    <property type="entry name" value="PAS domain"/>
    <property type="match status" value="2"/>
</dbReference>
<evidence type="ECO:0000313" key="7">
    <source>
        <dbReference type="Proteomes" id="UP000275772"/>
    </source>
</evidence>
<dbReference type="PROSITE" id="PS50110">
    <property type="entry name" value="RESPONSE_REGULATORY"/>
    <property type="match status" value="1"/>
</dbReference>
<dbReference type="PANTHER" id="PTHR43719">
    <property type="entry name" value="TWO-COMPONENT HISTIDINE KINASE"/>
    <property type="match status" value="1"/>
</dbReference>
<dbReference type="Gene3D" id="1.10.287.130">
    <property type="match status" value="1"/>
</dbReference>
<gene>
    <name evidence="6" type="ORF">BLGHR1_15973</name>
</gene>
<dbReference type="SUPFAM" id="SSF52172">
    <property type="entry name" value="CheY-like"/>
    <property type="match status" value="1"/>
</dbReference>
<dbReference type="SMART" id="SM00387">
    <property type="entry name" value="HATPase_c"/>
    <property type="match status" value="1"/>
</dbReference>
<dbReference type="Proteomes" id="UP000275772">
    <property type="component" value="Unassembled WGS sequence"/>
</dbReference>
<dbReference type="InterPro" id="IPR000014">
    <property type="entry name" value="PAS"/>
</dbReference>
<dbReference type="PRINTS" id="PR00344">
    <property type="entry name" value="BCTRLSENSOR"/>
</dbReference>
<keyword evidence="1 2" id="KW-0597">Phosphoprotein</keyword>
<dbReference type="SMART" id="SM00448">
    <property type="entry name" value="REC"/>
    <property type="match status" value="1"/>
</dbReference>
<dbReference type="Gene3D" id="3.40.50.2300">
    <property type="match status" value="1"/>
</dbReference>
<dbReference type="InterPro" id="IPR011006">
    <property type="entry name" value="CheY-like_superfamily"/>
</dbReference>
<evidence type="ECO:0000259" key="3">
    <source>
        <dbReference type="PROSITE" id="PS50109"/>
    </source>
</evidence>